<dbReference type="RefSeq" id="WP_255227951.1">
    <property type="nucleotide sequence ID" value="NZ_JAJEKE010000011.1"/>
</dbReference>
<feature type="transmembrane region" description="Helical" evidence="7">
    <location>
        <begin position="137"/>
        <end position="157"/>
    </location>
</feature>
<reference evidence="9 10" key="1">
    <citation type="submission" date="2021-10" db="EMBL/GenBank/DDBJ databases">
        <title>Lutispora strain m25 sp. nov., a thermophilic, non-spore-forming bacterium isolated from a lab-scale methanogenic bioreactor digesting anaerobic sludge.</title>
        <authorList>
            <person name="El Houari A."/>
            <person name="Mcdonald J."/>
        </authorList>
    </citation>
    <scope>NUCLEOTIDE SEQUENCE [LARGE SCALE GENOMIC DNA]</scope>
    <source>
        <strain evidence="10">m25</strain>
    </source>
</reference>
<name>A0ABT1NGL0_9FIRM</name>
<feature type="transmembrane region" description="Helical" evidence="7">
    <location>
        <begin position="214"/>
        <end position="232"/>
    </location>
</feature>
<dbReference type="Gene3D" id="1.20.1250.20">
    <property type="entry name" value="MFS general substrate transporter like domains"/>
    <property type="match status" value="2"/>
</dbReference>
<feature type="transmembrane region" description="Helical" evidence="7">
    <location>
        <begin position="372"/>
        <end position="392"/>
    </location>
</feature>
<dbReference type="PROSITE" id="PS50850">
    <property type="entry name" value="MFS"/>
    <property type="match status" value="1"/>
</dbReference>
<dbReference type="Pfam" id="PF07690">
    <property type="entry name" value="MFS_1"/>
    <property type="match status" value="1"/>
</dbReference>
<dbReference type="Proteomes" id="UP001651880">
    <property type="component" value="Unassembled WGS sequence"/>
</dbReference>
<feature type="transmembrane region" description="Helical" evidence="7">
    <location>
        <begin position="252"/>
        <end position="272"/>
    </location>
</feature>
<feature type="transmembrane region" description="Helical" evidence="7">
    <location>
        <begin position="339"/>
        <end position="360"/>
    </location>
</feature>
<dbReference type="InterPro" id="IPR020846">
    <property type="entry name" value="MFS_dom"/>
</dbReference>
<gene>
    <name evidence="9" type="ORF">LJD61_12825</name>
</gene>
<feature type="transmembrane region" description="Helical" evidence="7">
    <location>
        <begin position="279"/>
        <end position="298"/>
    </location>
</feature>
<evidence type="ECO:0000256" key="1">
    <source>
        <dbReference type="ARBA" id="ARBA00004651"/>
    </source>
</evidence>
<feature type="domain" description="Major facilitator superfamily (MFS) profile" evidence="8">
    <location>
        <begin position="9"/>
        <end position="395"/>
    </location>
</feature>
<evidence type="ECO:0000256" key="5">
    <source>
        <dbReference type="ARBA" id="ARBA00022989"/>
    </source>
</evidence>
<protein>
    <submittedName>
        <fullName evidence="9">MFS transporter</fullName>
    </submittedName>
</protein>
<organism evidence="9 10">
    <name type="scientific">Lutispora saccharofermentans</name>
    <dbReference type="NCBI Taxonomy" id="3024236"/>
    <lineage>
        <taxon>Bacteria</taxon>
        <taxon>Bacillati</taxon>
        <taxon>Bacillota</taxon>
        <taxon>Clostridia</taxon>
        <taxon>Lutisporales</taxon>
        <taxon>Lutisporaceae</taxon>
        <taxon>Lutispora</taxon>
    </lineage>
</organism>
<dbReference type="EMBL" id="JAJEKE010000011">
    <property type="protein sequence ID" value="MCQ1530430.1"/>
    <property type="molecule type" value="Genomic_DNA"/>
</dbReference>
<comment type="subcellular location">
    <subcellularLocation>
        <location evidence="1">Cell membrane</location>
        <topology evidence="1">Multi-pass membrane protein</topology>
    </subcellularLocation>
</comment>
<feature type="transmembrane region" description="Helical" evidence="7">
    <location>
        <begin position="45"/>
        <end position="68"/>
    </location>
</feature>
<evidence type="ECO:0000256" key="3">
    <source>
        <dbReference type="ARBA" id="ARBA00022475"/>
    </source>
</evidence>
<evidence type="ECO:0000256" key="4">
    <source>
        <dbReference type="ARBA" id="ARBA00022692"/>
    </source>
</evidence>
<dbReference type="PANTHER" id="PTHR43124:SF3">
    <property type="entry name" value="CHLORAMPHENICOL EFFLUX PUMP RV0191"/>
    <property type="match status" value="1"/>
</dbReference>
<evidence type="ECO:0000256" key="6">
    <source>
        <dbReference type="ARBA" id="ARBA00023136"/>
    </source>
</evidence>
<feature type="transmembrane region" description="Helical" evidence="7">
    <location>
        <begin position="163"/>
        <end position="183"/>
    </location>
</feature>
<proteinExistence type="predicted"/>
<keyword evidence="2" id="KW-0813">Transport</keyword>
<keyword evidence="10" id="KW-1185">Reference proteome</keyword>
<feature type="transmembrane region" description="Helical" evidence="7">
    <location>
        <begin position="7"/>
        <end position="25"/>
    </location>
</feature>
<dbReference type="InterPro" id="IPR011701">
    <property type="entry name" value="MFS"/>
</dbReference>
<feature type="transmembrane region" description="Helical" evidence="7">
    <location>
        <begin position="304"/>
        <end position="327"/>
    </location>
</feature>
<dbReference type="SUPFAM" id="SSF103473">
    <property type="entry name" value="MFS general substrate transporter"/>
    <property type="match status" value="1"/>
</dbReference>
<dbReference type="InterPro" id="IPR050189">
    <property type="entry name" value="MFS_Efflux_Transporters"/>
</dbReference>
<evidence type="ECO:0000313" key="9">
    <source>
        <dbReference type="EMBL" id="MCQ1530430.1"/>
    </source>
</evidence>
<keyword evidence="3" id="KW-1003">Cell membrane</keyword>
<comment type="caution">
    <text evidence="9">The sequence shown here is derived from an EMBL/GenBank/DDBJ whole genome shotgun (WGS) entry which is preliminary data.</text>
</comment>
<accession>A0ABT1NGL0</accession>
<evidence type="ECO:0000256" key="7">
    <source>
        <dbReference type="SAM" id="Phobius"/>
    </source>
</evidence>
<evidence type="ECO:0000313" key="10">
    <source>
        <dbReference type="Proteomes" id="UP001651880"/>
    </source>
</evidence>
<keyword evidence="6 7" id="KW-0472">Membrane</keyword>
<feature type="transmembrane region" description="Helical" evidence="7">
    <location>
        <begin position="75"/>
        <end position="96"/>
    </location>
</feature>
<evidence type="ECO:0000256" key="2">
    <source>
        <dbReference type="ARBA" id="ARBA00022448"/>
    </source>
</evidence>
<keyword evidence="4 7" id="KW-0812">Transmembrane</keyword>
<evidence type="ECO:0000259" key="8">
    <source>
        <dbReference type="PROSITE" id="PS50850"/>
    </source>
</evidence>
<sequence>MKTQNKWFMFIILLISSITVGLSQLKIAAVLGSVAESLGVSVSQAALLMSLFTVAGIVLAVPGAAIMAKTGSKNLLLALMASLVLGNVMGALANSFNVMMISRVIEGISYAMIIMVGIDMISVWFADGGAGTATGIFNTFAAAANFIAMNASIPIMHAMGLKALWWTIAAVAAVCFILVLLFIRIPERVSAIANESVPLDSGASIGEALKNGPVLVMCLLQLCLAFVLFGFITCYPQLFTGYYGLPETQANFYSSLNGLFGIPVCIICGIVVEKTGKPFTVAMIGAIGCIVLCLTIPYLTASTYIAHVIVSAICPGGLVMTSVFIIVPQLTERPALIGYSMSFINLMYYIGVFASTPVILGAANGAGGWKSASLLMTAASVLVFIFAIAASAMSKKNKVSNKAAAQG</sequence>
<feature type="transmembrane region" description="Helical" evidence="7">
    <location>
        <begin position="108"/>
        <end position="125"/>
    </location>
</feature>
<keyword evidence="5 7" id="KW-1133">Transmembrane helix</keyword>
<dbReference type="PANTHER" id="PTHR43124">
    <property type="entry name" value="PURINE EFFLUX PUMP PBUE"/>
    <property type="match status" value="1"/>
</dbReference>
<dbReference type="InterPro" id="IPR036259">
    <property type="entry name" value="MFS_trans_sf"/>
</dbReference>
<dbReference type="CDD" id="cd06174">
    <property type="entry name" value="MFS"/>
    <property type="match status" value="1"/>
</dbReference>